<proteinExistence type="predicted"/>
<gene>
    <name evidence="1" type="ORF">EZS28_032451</name>
</gene>
<reference evidence="1 2" key="1">
    <citation type="submission" date="2019-03" db="EMBL/GenBank/DDBJ databases">
        <title>Single cell metagenomics reveals metabolic interactions within the superorganism composed of flagellate Streblomastix strix and complex community of Bacteroidetes bacteria on its surface.</title>
        <authorList>
            <person name="Treitli S.C."/>
            <person name="Kolisko M."/>
            <person name="Husnik F."/>
            <person name="Keeling P."/>
            <person name="Hampl V."/>
        </authorList>
    </citation>
    <scope>NUCLEOTIDE SEQUENCE [LARGE SCALE GENOMIC DNA]</scope>
    <source>
        <strain evidence="1">ST1C</strain>
    </source>
</reference>
<comment type="caution">
    <text evidence="1">The sequence shown here is derived from an EMBL/GenBank/DDBJ whole genome shotgun (WGS) entry which is preliminary data.</text>
</comment>
<accession>A0A5J4UPK3</accession>
<evidence type="ECO:0000313" key="1">
    <source>
        <dbReference type="EMBL" id="KAA6372022.1"/>
    </source>
</evidence>
<dbReference type="Proteomes" id="UP000324800">
    <property type="component" value="Unassembled WGS sequence"/>
</dbReference>
<protein>
    <submittedName>
        <fullName evidence="1">Uncharacterized protein</fullName>
    </submittedName>
</protein>
<name>A0A5J4UPK3_9EUKA</name>
<organism evidence="1 2">
    <name type="scientific">Streblomastix strix</name>
    <dbReference type="NCBI Taxonomy" id="222440"/>
    <lineage>
        <taxon>Eukaryota</taxon>
        <taxon>Metamonada</taxon>
        <taxon>Preaxostyla</taxon>
        <taxon>Oxymonadida</taxon>
        <taxon>Streblomastigidae</taxon>
        <taxon>Streblomastix</taxon>
    </lineage>
</organism>
<dbReference type="EMBL" id="SNRW01013963">
    <property type="protein sequence ID" value="KAA6372022.1"/>
    <property type="molecule type" value="Genomic_DNA"/>
</dbReference>
<sequence length="211" mass="24404">MKSQGLTVDKPTTKLTALLSTHNQFMCFTSYILWFLIDYCNLIIDGIDSIALFDKHLSFESFACTMMSKRQDAISQHNDKKSLYYKQILNSAFRGEGQNNAKIIRQQGNQVMIFAILMVKLLKKHNIWLMNHPDNLNVISPFRKLSSLQTIASFATTGSKIEGYKYGLKYVIKDQEFNDQHYKEWLPWDDRTVAEEKKLMGITTESQGENI</sequence>
<dbReference type="AlphaFoldDB" id="A0A5J4UPK3"/>
<dbReference type="OrthoDB" id="6153129at2759"/>
<feature type="non-terminal residue" evidence="1">
    <location>
        <position position="211"/>
    </location>
</feature>
<evidence type="ECO:0000313" key="2">
    <source>
        <dbReference type="Proteomes" id="UP000324800"/>
    </source>
</evidence>